<keyword evidence="5" id="KW-0536">Nodulation</keyword>
<comment type="catalytic activity">
    <reaction evidence="1 8">
        <text>GDP-alpha-D-mannose = GDP-4-dehydro-alpha-D-rhamnose + H2O</text>
        <dbReference type="Rhea" id="RHEA:23820"/>
        <dbReference type="ChEBI" id="CHEBI:15377"/>
        <dbReference type="ChEBI" id="CHEBI:57527"/>
        <dbReference type="ChEBI" id="CHEBI:57964"/>
        <dbReference type="EC" id="4.2.1.47"/>
    </reaction>
</comment>
<evidence type="ECO:0000256" key="3">
    <source>
        <dbReference type="ARBA" id="ARBA00009263"/>
    </source>
</evidence>
<reference evidence="10 11" key="1">
    <citation type="submission" date="2018-12" db="EMBL/GenBank/DDBJ databases">
        <authorList>
            <person name="Yang Y."/>
        </authorList>
    </citation>
    <scope>NUCLEOTIDE SEQUENCE [LARGE SCALE GENOMIC DNA]</scope>
    <source>
        <strain evidence="10 11">L-25-5w-1</strain>
    </source>
</reference>
<dbReference type="Pfam" id="PF16363">
    <property type="entry name" value="GDP_Man_Dehyd"/>
    <property type="match status" value="1"/>
</dbReference>
<comment type="caution">
    <text evidence="10">The sequence shown here is derived from an EMBL/GenBank/DDBJ whole genome shotgun (WGS) entry which is preliminary data.</text>
</comment>
<evidence type="ECO:0000259" key="9">
    <source>
        <dbReference type="Pfam" id="PF16363"/>
    </source>
</evidence>
<evidence type="ECO:0000256" key="1">
    <source>
        <dbReference type="ARBA" id="ARBA00000188"/>
    </source>
</evidence>
<evidence type="ECO:0000313" key="10">
    <source>
        <dbReference type="EMBL" id="RTR14659.1"/>
    </source>
</evidence>
<dbReference type="EC" id="4.2.1.47" evidence="4 8"/>
<name>A0A431VAV6_9PROT</name>
<dbReference type="GO" id="GO:0042351">
    <property type="term" value="P:'de novo' GDP-L-fucose biosynthetic process"/>
    <property type="evidence" value="ECO:0007669"/>
    <property type="project" value="TreeGrafter"/>
</dbReference>
<dbReference type="EMBL" id="RXMA01000037">
    <property type="protein sequence ID" value="RTR14659.1"/>
    <property type="molecule type" value="Genomic_DNA"/>
</dbReference>
<dbReference type="GO" id="GO:0070401">
    <property type="term" value="F:NADP+ binding"/>
    <property type="evidence" value="ECO:0007669"/>
    <property type="project" value="UniProtKB-UniRule"/>
</dbReference>
<evidence type="ECO:0000256" key="8">
    <source>
        <dbReference type="HAMAP-Rule" id="MF_00955"/>
    </source>
</evidence>
<protein>
    <recommendedName>
        <fullName evidence="4 8">GDP-mannose 4,6-dehydratase</fullName>
        <ecNumber evidence="4 8">4.2.1.47</ecNumber>
    </recommendedName>
    <alternativeName>
        <fullName evidence="8">GDP-D-mannose dehydratase</fullName>
    </alternativeName>
</protein>
<proteinExistence type="inferred from homology"/>
<keyword evidence="8" id="KW-0521">NADP</keyword>
<dbReference type="Gene3D" id="3.40.50.720">
    <property type="entry name" value="NAD(P)-binding Rossmann-like Domain"/>
    <property type="match status" value="1"/>
</dbReference>
<keyword evidence="11" id="KW-1185">Reference proteome</keyword>
<dbReference type="OrthoDB" id="9779041at2"/>
<dbReference type="AlphaFoldDB" id="A0A431VAV6"/>
<dbReference type="InterPro" id="IPR036291">
    <property type="entry name" value="NAD(P)-bd_dom_sf"/>
</dbReference>
<dbReference type="SUPFAM" id="SSF51735">
    <property type="entry name" value="NAD(P)-binding Rossmann-fold domains"/>
    <property type="match status" value="1"/>
</dbReference>
<dbReference type="Proteomes" id="UP000277007">
    <property type="component" value="Unassembled WGS sequence"/>
</dbReference>
<dbReference type="FunFam" id="3.40.50.720:FF:000924">
    <property type="entry name" value="GDP-mannose 4,6 dehydratase"/>
    <property type="match status" value="1"/>
</dbReference>
<gene>
    <name evidence="8" type="primary">gmd</name>
    <name evidence="10" type="ORF">EJ903_23630</name>
</gene>
<dbReference type="InterPro" id="IPR016040">
    <property type="entry name" value="NAD(P)-bd_dom"/>
</dbReference>
<comment type="cofactor">
    <cofactor evidence="2 8">
        <name>NADP(+)</name>
        <dbReference type="ChEBI" id="CHEBI:58349"/>
    </cofactor>
</comment>
<evidence type="ECO:0000256" key="5">
    <source>
        <dbReference type="ARBA" id="ARBA00022458"/>
    </source>
</evidence>
<dbReference type="PANTHER" id="PTHR43715">
    <property type="entry name" value="GDP-MANNOSE 4,6-DEHYDRATASE"/>
    <property type="match status" value="1"/>
</dbReference>
<organism evidence="10 11">
    <name type="scientific">Azospirillum griseum</name>
    <dbReference type="NCBI Taxonomy" id="2496639"/>
    <lineage>
        <taxon>Bacteria</taxon>
        <taxon>Pseudomonadati</taxon>
        <taxon>Pseudomonadota</taxon>
        <taxon>Alphaproteobacteria</taxon>
        <taxon>Rhodospirillales</taxon>
        <taxon>Azospirillaceae</taxon>
        <taxon>Azospirillum</taxon>
    </lineage>
</organism>
<dbReference type="RefSeq" id="WP_126620112.1">
    <property type="nucleotide sequence ID" value="NZ_JBHUCY010000113.1"/>
</dbReference>
<comment type="similarity">
    <text evidence="3 8">Belongs to the NAD(P)-dependent epimerase/dehydratase family. GDP-mannose 4,6-dehydratase subfamily.</text>
</comment>
<evidence type="ECO:0000256" key="2">
    <source>
        <dbReference type="ARBA" id="ARBA00001937"/>
    </source>
</evidence>
<comment type="function">
    <text evidence="7 8">Catalyzes the conversion of GDP-D-mannose to GDP-4-dehydro-6-deoxy-D-mannose.</text>
</comment>
<dbReference type="PANTHER" id="PTHR43715:SF1">
    <property type="entry name" value="GDP-MANNOSE 4,6 DEHYDRATASE"/>
    <property type="match status" value="1"/>
</dbReference>
<feature type="binding site" evidence="8">
    <location>
        <position position="216"/>
    </location>
    <ligand>
        <name>NADP(+)</name>
        <dbReference type="ChEBI" id="CHEBI:58349"/>
    </ligand>
</feature>
<feature type="domain" description="NAD(P)-binding" evidence="9">
    <location>
        <begin position="15"/>
        <end position="318"/>
    </location>
</feature>
<evidence type="ECO:0000256" key="7">
    <source>
        <dbReference type="ARBA" id="ARBA00059383"/>
    </source>
</evidence>
<evidence type="ECO:0000313" key="11">
    <source>
        <dbReference type="Proteomes" id="UP000277007"/>
    </source>
</evidence>
<dbReference type="HAMAP" id="MF_00955">
    <property type="entry name" value="GDP_Man_dehydratase"/>
    <property type="match status" value="1"/>
</dbReference>
<evidence type="ECO:0000256" key="4">
    <source>
        <dbReference type="ARBA" id="ARBA00011989"/>
    </source>
</evidence>
<evidence type="ECO:0000256" key="6">
    <source>
        <dbReference type="ARBA" id="ARBA00023239"/>
    </source>
</evidence>
<keyword evidence="6 8" id="KW-0456">Lyase</keyword>
<dbReference type="GO" id="GO:0008446">
    <property type="term" value="F:GDP-mannose 4,6-dehydratase activity"/>
    <property type="evidence" value="ECO:0007669"/>
    <property type="project" value="UniProtKB-UniRule"/>
</dbReference>
<dbReference type="Gene3D" id="3.90.25.10">
    <property type="entry name" value="UDP-galactose 4-epimerase, domain 1"/>
    <property type="match status" value="1"/>
</dbReference>
<comment type="caution">
    <text evidence="8">Lacks conserved residue(s) required for the propagation of feature annotation.</text>
</comment>
<sequence>MTVAQPINGLAGTALIFGVSGQDGAYLAHLLLSKGYQVHGTSRDREMSSFANLRQLGILGRVILHSAVLTDFRSVVEVINRVQPTEIYNLASQASVGLSFDQPVETLNSTITSTINILEAIRFLKLDSRFYNASSSECFGNTSLPADESTPFHPRSPYGVGKAAAFWAVANYREAYGLFACSGILFNHESPLRPVRYVTQKIIRGAADIAEGKADHLELGALSIARDWGWAPEYVEAMARMLRHDRPEDFVIATGETHRLEDFVAQAFQGFGLDWQRHVRSDPALLRPTDIAHSVGNPGKAERLLGWRAERRMADVVAALVEAEKARRMNG</sequence>
<dbReference type="InterPro" id="IPR006368">
    <property type="entry name" value="GDP_Man_deHydtase"/>
</dbReference>
<accession>A0A431VAV6</accession>
<dbReference type="CDD" id="cd05260">
    <property type="entry name" value="GDP_MD_SDR_e"/>
    <property type="match status" value="1"/>
</dbReference>